<comment type="caution">
    <text evidence="1">The sequence shown here is derived from an EMBL/GenBank/DDBJ whole genome shotgun (WGS) entry which is preliminary data.</text>
</comment>
<accession>A0A0L6CQN5</accession>
<dbReference type="RefSeq" id="WP_082237955.1">
    <property type="nucleotide sequence ID" value="NZ_CP118494.1"/>
</dbReference>
<dbReference type="AlphaFoldDB" id="A0A0L6CQN5"/>
<dbReference type="Gene3D" id="3.30.10.10">
    <property type="entry name" value="Trypsin Inhibitor V, subunit A"/>
    <property type="match status" value="1"/>
</dbReference>
<sequence length="90" mass="9661">MRHGVVFMVAAIALAACKTAESPPPDRAESCGAEALQHLVGQPQAALEDETISAPTRILPPGAMRTMDHRPDRLNVDLDDTGTIQRLWCG</sequence>
<dbReference type="PROSITE" id="PS51257">
    <property type="entry name" value="PROKAR_LIPOPROTEIN"/>
    <property type="match status" value="1"/>
</dbReference>
<name>A0A0L6CQN5_9RHOB</name>
<keyword evidence="2" id="KW-1185">Reference proteome</keyword>
<gene>
    <name evidence="1" type="ORF">ROTO_33890</name>
</gene>
<dbReference type="PANTHER" id="PTHR39600">
    <property type="entry name" value="PEPTIDASE INHIBITOR I78 FAMILY PROTEIN"/>
    <property type="match status" value="1"/>
</dbReference>
<dbReference type="Pfam" id="PF11720">
    <property type="entry name" value="Inhibitor_I78"/>
    <property type="match status" value="1"/>
</dbReference>
<dbReference type="PANTHER" id="PTHR39600:SF1">
    <property type="entry name" value="PEPTIDASE INHIBITOR I78 FAMILY PROTEIN"/>
    <property type="match status" value="1"/>
</dbReference>
<evidence type="ECO:0000313" key="1">
    <source>
        <dbReference type="EMBL" id="KNX40084.1"/>
    </source>
</evidence>
<reference evidence="2" key="1">
    <citation type="submission" date="2015-07" db="EMBL/GenBank/DDBJ databases">
        <title>Draft Genome Sequence of Roseovarius tolerans EL-164, a producer of N-Acylated Alanine Methyl Esters (NAMEs).</title>
        <authorList>
            <person name="Voget S."/>
            <person name="Bruns H."/>
            <person name="Wagner-Doebler I."/>
            <person name="Schulz S."/>
            <person name="Daniel R."/>
        </authorList>
    </citation>
    <scope>NUCLEOTIDE SEQUENCE [LARGE SCALE GENOMIC DNA]</scope>
    <source>
        <strain evidence="2">EL-164</strain>
    </source>
</reference>
<dbReference type="PATRIC" id="fig|74031.6.peg.3467"/>
<proteinExistence type="predicted"/>
<dbReference type="InterPro" id="IPR021719">
    <property type="entry name" value="Prot_inh_I78"/>
</dbReference>
<evidence type="ECO:0000313" key="2">
    <source>
        <dbReference type="Proteomes" id="UP000037046"/>
    </source>
</evidence>
<dbReference type="Proteomes" id="UP000037046">
    <property type="component" value="Unassembled WGS sequence"/>
</dbReference>
<protein>
    <submittedName>
        <fullName evidence="1">Peptidase inhibitor I78 family protein</fullName>
    </submittedName>
</protein>
<dbReference type="OrthoDB" id="8724542at2"/>
<dbReference type="EMBL" id="LGVV01000071">
    <property type="protein sequence ID" value="KNX40084.1"/>
    <property type="molecule type" value="Genomic_DNA"/>
</dbReference>
<organism evidence="1 2">
    <name type="scientific">Roseovarius tolerans</name>
    <dbReference type="NCBI Taxonomy" id="74031"/>
    <lineage>
        <taxon>Bacteria</taxon>
        <taxon>Pseudomonadati</taxon>
        <taxon>Pseudomonadota</taxon>
        <taxon>Alphaproteobacteria</taxon>
        <taxon>Rhodobacterales</taxon>
        <taxon>Roseobacteraceae</taxon>
        <taxon>Roseovarius</taxon>
    </lineage>
</organism>
<dbReference type="STRING" id="74031.SAMN04488077_11753"/>